<feature type="domain" description="ShKT" evidence="3">
    <location>
        <begin position="42"/>
        <end position="78"/>
    </location>
</feature>
<feature type="chain" id="PRO_5041189822" evidence="2">
    <location>
        <begin position="24"/>
        <end position="199"/>
    </location>
</feature>
<keyword evidence="4" id="KW-1185">Reference proteome</keyword>
<protein>
    <submittedName>
        <fullName evidence="5 6">ShKT domain-containing protein</fullName>
    </submittedName>
</protein>
<dbReference type="WBParaSite" id="Gr19_v10_g10923.t1">
    <property type="protein sequence ID" value="Gr19_v10_g10923.t1"/>
    <property type="gene ID" value="Gr19_v10_g10923"/>
</dbReference>
<keyword evidence="2" id="KW-0732">Signal</keyword>
<dbReference type="Pfam" id="PF01549">
    <property type="entry name" value="ShK"/>
    <property type="match status" value="2"/>
</dbReference>
<dbReference type="SMART" id="SM00254">
    <property type="entry name" value="ShKT"/>
    <property type="match status" value="2"/>
</dbReference>
<evidence type="ECO:0000313" key="6">
    <source>
        <dbReference type="WBParaSite" id="Gr19_v10_g6893.t1"/>
    </source>
</evidence>
<feature type="domain" description="ShKT" evidence="3">
    <location>
        <begin position="81"/>
        <end position="122"/>
    </location>
</feature>
<evidence type="ECO:0000259" key="3">
    <source>
        <dbReference type="SMART" id="SM00254"/>
    </source>
</evidence>
<dbReference type="Proteomes" id="UP000887572">
    <property type="component" value="Unplaced"/>
</dbReference>
<sequence>MGFKILNILAIFALFNKFFVLQTQQLQPQPMGASLGTRGMASATDIALNCATLGAFCQHNVYRAYMYRCCAATCGAAGQQACADRRGDMCPIWNARASFCQSQFYPDTFKADLCALTCSLCALRQQELQLGMNTGGTRGPIELNCQQLLQGAGGGGNIGEMVPPQAVQQPQVDFAGGTAAPAPPSMVPPPLPMPPMAQP</sequence>
<proteinExistence type="predicted"/>
<evidence type="ECO:0000313" key="5">
    <source>
        <dbReference type="WBParaSite" id="Gr19_v10_g10923.t1"/>
    </source>
</evidence>
<evidence type="ECO:0000313" key="4">
    <source>
        <dbReference type="Proteomes" id="UP000887572"/>
    </source>
</evidence>
<dbReference type="AlphaFoldDB" id="A0A914I2I4"/>
<evidence type="ECO:0000256" key="1">
    <source>
        <dbReference type="SAM" id="MobiDB-lite"/>
    </source>
</evidence>
<feature type="signal peptide" evidence="2">
    <location>
        <begin position="1"/>
        <end position="23"/>
    </location>
</feature>
<dbReference type="Gene3D" id="1.10.10.1940">
    <property type="match status" value="1"/>
</dbReference>
<name>A0A914I2I4_GLORO</name>
<feature type="region of interest" description="Disordered" evidence="1">
    <location>
        <begin position="174"/>
        <end position="199"/>
    </location>
</feature>
<organism evidence="4 6">
    <name type="scientific">Globodera rostochiensis</name>
    <name type="common">Golden nematode worm</name>
    <name type="synonym">Heterodera rostochiensis</name>
    <dbReference type="NCBI Taxonomy" id="31243"/>
    <lineage>
        <taxon>Eukaryota</taxon>
        <taxon>Metazoa</taxon>
        <taxon>Ecdysozoa</taxon>
        <taxon>Nematoda</taxon>
        <taxon>Chromadorea</taxon>
        <taxon>Rhabditida</taxon>
        <taxon>Tylenchina</taxon>
        <taxon>Tylenchomorpha</taxon>
        <taxon>Tylenchoidea</taxon>
        <taxon>Heteroderidae</taxon>
        <taxon>Heteroderinae</taxon>
        <taxon>Globodera</taxon>
    </lineage>
</organism>
<feature type="compositionally biased region" description="Pro residues" evidence="1">
    <location>
        <begin position="181"/>
        <end position="199"/>
    </location>
</feature>
<evidence type="ECO:0000256" key="2">
    <source>
        <dbReference type="SAM" id="SignalP"/>
    </source>
</evidence>
<dbReference type="InterPro" id="IPR003582">
    <property type="entry name" value="ShKT_dom"/>
</dbReference>
<reference evidence="5 6" key="1">
    <citation type="submission" date="2022-11" db="UniProtKB">
        <authorList>
            <consortium name="WormBaseParasite"/>
        </authorList>
    </citation>
    <scope>IDENTIFICATION</scope>
</reference>
<accession>A0A914I2I4</accession>
<dbReference type="WBParaSite" id="Gr19_v10_g6893.t1">
    <property type="protein sequence ID" value="Gr19_v10_g6893.t1"/>
    <property type="gene ID" value="Gr19_v10_g6893"/>
</dbReference>